<dbReference type="OrthoDB" id="14569at2"/>
<dbReference type="AlphaFoldDB" id="A0A521AXH0"/>
<organism evidence="1 2">
    <name type="scientific">Balnearium lithotrophicum</name>
    <dbReference type="NCBI Taxonomy" id="223788"/>
    <lineage>
        <taxon>Bacteria</taxon>
        <taxon>Pseudomonadati</taxon>
        <taxon>Aquificota</taxon>
        <taxon>Aquificia</taxon>
        <taxon>Desulfurobacteriales</taxon>
        <taxon>Desulfurobacteriaceae</taxon>
        <taxon>Balnearium</taxon>
    </lineage>
</organism>
<gene>
    <name evidence="1" type="ORF">SAMN06269117_10310</name>
</gene>
<dbReference type="EMBL" id="FXTM01000003">
    <property type="protein sequence ID" value="SMO39515.1"/>
    <property type="molecule type" value="Genomic_DNA"/>
</dbReference>
<proteinExistence type="predicted"/>
<evidence type="ECO:0000313" key="1">
    <source>
        <dbReference type="EMBL" id="SMO39515.1"/>
    </source>
</evidence>
<protein>
    <submittedName>
        <fullName evidence="1">Uncharacterized protein</fullName>
    </submittedName>
</protein>
<reference evidence="1 2" key="1">
    <citation type="submission" date="2017-05" db="EMBL/GenBank/DDBJ databases">
        <authorList>
            <person name="Varghese N."/>
            <person name="Submissions S."/>
        </authorList>
    </citation>
    <scope>NUCLEOTIDE SEQUENCE [LARGE SCALE GENOMIC DNA]</scope>
    <source>
        <strain evidence="1 2">DSM 16304</strain>
    </source>
</reference>
<sequence length="103" mass="11841">MGDEFFRELMADALGKSPEELSELLGENPKVCDVFVQRVYLDDSLQKFEWGVSVVRLNGDDIEEASTYGVFHRWSLARKYGRALKEFFESKGYETHLKGELGE</sequence>
<dbReference type="RefSeq" id="WP_142933848.1">
    <property type="nucleotide sequence ID" value="NZ_FXTM01000003.1"/>
</dbReference>
<dbReference type="Proteomes" id="UP000317315">
    <property type="component" value="Unassembled WGS sequence"/>
</dbReference>
<keyword evidence="2" id="KW-1185">Reference proteome</keyword>
<name>A0A521AXH0_9BACT</name>
<accession>A0A521AXH0</accession>
<evidence type="ECO:0000313" key="2">
    <source>
        <dbReference type="Proteomes" id="UP000317315"/>
    </source>
</evidence>